<dbReference type="PANTHER" id="PTHR40077">
    <property type="entry name" value="MEMBRANE PROTEIN-RELATED"/>
    <property type="match status" value="1"/>
</dbReference>
<comment type="subcellular location">
    <subcellularLocation>
        <location evidence="1">Cell membrane</location>
        <topology evidence="1">Multi-pass membrane protein</topology>
    </subcellularLocation>
</comment>
<keyword evidence="2" id="KW-1003">Cell membrane</keyword>
<evidence type="ECO:0000256" key="1">
    <source>
        <dbReference type="ARBA" id="ARBA00004651"/>
    </source>
</evidence>
<name>A0A6J6F500_9ZZZZ</name>
<dbReference type="Pfam" id="PF12823">
    <property type="entry name" value="DUF3817"/>
    <property type="match status" value="1"/>
</dbReference>
<dbReference type="PANTHER" id="PTHR40077:SF2">
    <property type="entry name" value="MEMBRANE PROTEIN"/>
    <property type="match status" value="1"/>
</dbReference>
<feature type="transmembrane region" description="Helical" evidence="6">
    <location>
        <begin position="41"/>
        <end position="61"/>
    </location>
</feature>
<evidence type="ECO:0000256" key="5">
    <source>
        <dbReference type="ARBA" id="ARBA00023136"/>
    </source>
</evidence>
<evidence type="ECO:0000256" key="2">
    <source>
        <dbReference type="ARBA" id="ARBA00022475"/>
    </source>
</evidence>
<dbReference type="EMBL" id="CAEZTX010000045">
    <property type="protein sequence ID" value="CAB4582153.1"/>
    <property type="molecule type" value="Genomic_DNA"/>
</dbReference>
<dbReference type="AlphaFoldDB" id="A0A6J6F500"/>
<gene>
    <name evidence="8" type="ORF">UFOPK1755_00597</name>
</gene>
<feature type="transmembrane region" description="Helical" evidence="6">
    <location>
        <begin position="73"/>
        <end position="90"/>
    </location>
</feature>
<keyword evidence="3 6" id="KW-0812">Transmembrane</keyword>
<keyword evidence="4 6" id="KW-1133">Transmembrane helix</keyword>
<evidence type="ECO:0000313" key="8">
    <source>
        <dbReference type="EMBL" id="CAB4582153.1"/>
    </source>
</evidence>
<protein>
    <submittedName>
        <fullName evidence="8">Unannotated protein</fullName>
    </submittedName>
</protein>
<feature type="transmembrane region" description="Helical" evidence="6">
    <location>
        <begin position="12"/>
        <end position="29"/>
    </location>
</feature>
<accession>A0A6J6F500</accession>
<reference evidence="8" key="1">
    <citation type="submission" date="2020-05" db="EMBL/GenBank/DDBJ databases">
        <authorList>
            <person name="Chiriac C."/>
            <person name="Salcher M."/>
            <person name="Ghai R."/>
            <person name="Kavagutti S V."/>
        </authorList>
    </citation>
    <scope>NUCLEOTIDE SEQUENCE</scope>
</reference>
<dbReference type="GO" id="GO:0005886">
    <property type="term" value="C:plasma membrane"/>
    <property type="evidence" value="ECO:0007669"/>
    <property type="project" value="UniProtKB-SubCell"/>
</dbReference>
<proteinExistence type="predicted"/>
<evidence type="ECO:0000259" key="7">
    <source>
        <dbReference type="Pfam" id="PF12823"/>
    </source>
</evidence>
<sequence>MKSAVLRFRIMAIICGVLSLILWFFYMPAKYGFHLERTQPNIIWITQIHGALYIFYVLAALQLSVQMKKSIKGLIWMVLAGTLPVASFILERKVVRQTS</sequence>
<evidence type="ECO:0000256" key="3">
    <source>
        <dbReference type="ARBA" id="ARBA00022692"/>
    </source>
</evidence>
<dbReference type="NCBIfam" id="TIGR03954">
    <property type="entry name" value="integ_memb_HG"/>
    <property type="match status" value="1"/>
</dbReference>
<feature type="domain" description="DUF3817" evidence="7">
    <location>
        <begin position="7"/>
        <end position="96"/>
    </location>
</feature>
<keyword evidence="5 6" id="KW-0472">Membrane</keyword>
<evidence type="ECO:0000256" key="4">
    <source>
        <dbReference type="ARBA" id="ARBA00022989"/>
    </source>
</evidence>
<evidence type="ECO:0000256" key="6">
    <source>
        <dbReference type="SAM" id="Phobius"/>
    </source>
</evidence>
<dbReference type="InterPro" id="IPR023845">
    <property type="entry name" value="DUF3817_TM"/>
</dbReference>
<organism evidence="8">
    <name type="scientific">freshwater metagenome</name>
    <dbReference type="NCBI Taxonomy" id="449393"/>
    <lineage>
        <taxon>unclassified sequences</taxon>
        <taxon>metagenomes</taxon>
        <taxon>ecological metagenomes</taxon>
    </lineage>
</organism>